<comment type="caution">
    <text evidence="12">The sequence shown here is derived from an EMBL/GenBank/DDBJ whole genome shotgun (WGS) entry which is preliminary data.</text>
</comment>
<dbReference type="Gene3D" id="1.10.630.10">
    <property type="entry name" value="Cytochrome P450"/>
    <property type="match status" value="1"/>
</dbReference>
<comment type="pathway">
    <text evidence="2">Mycotoxin biosynthesis.</text>
</comment>
<comment type="similarity">
    <text evidence="3 10">Belongs to the cytochrome P450 family.</text>
</comment>
<feature type="transmembrane region" description="Helical" evidence="11">
    <location>
        <begin position="20"/>
        <end position="42"/>
    </location>
</feature>
<name>A0A1Y1YNU7_9PLEO</name>
<dbReference type="AlphaFoldDB" id="A0A1Y1YNU7"/>
<dbReference type="InterPro" id="IPR001128">
    <property type="entry name" value="Cyt_P450"/>
</dbReference>
<evidence type="ECO:0000256" key="4">
    <source>
        <dbReference type="ARBA" id="ARBA00022617"/>
    </source>
</evidence>
<dbReference type="InterPro" id="IPR036396">
    <property type="entry name" value="Cyt_P450_sf"/>
</dbReference>
<dbReference type="PANTHER" id="PTHR46206">
    <property type="entry name" value="CYTOCHROME P450"/>
    <property type="match status" value="1"/>
</dbReference>
<dbReference type="CDD" id="cd11041">
    <property type="entry name" value="CYP503A1-like"/>
    <property type="match status" value="1"/>
</dbReference>
<dbReference type="EMBL" id="MCFA01000194">
    <property type="protein sequence ID" value="ORX99697.1"/>
    <property type="molecule type" value="Genomic_DNA"/>
</dbReference>
<keyword evidence="8 10" id="KW-0503">Monooxygenase</keyword>
<dbReference type="InterPro" id="IPR017972">
    <property type="entry name" value="Cyt_P450_CS"/>
</dbReference>
<keyword evidence="4 9" id="KW-0349">Heme</keyword>
<evidence type="ECO:0000256" key="2">
    <source>
        <dbReference type="ARBA" id="ARBA00004685"/>
    </source>
</evidence>
<keyword evidence="6 10" id="KW-0560">Oxidoreductase</keyword>
<dbReference type="SUPFAM" id="SSF48264">
    <property type="entry name" value="Cytochrome P450"/>
    <property type="match status" value="1"/>
</dbReference>
<dbReference type="InterPro" id="IPR002403">
    <property type="entry name" value="Cyt_P450_E_grp-IV"/>
</dbReference>
<evidence type="ECO:0000256" key="8">
    <source>
        <dbReference type="ARBA" id="ARBA00023033"/>
    </source>
</evidence>
<evidence type="ECO:0000256" key="7">
    <source>
        <dbReference type="ARBA" id="ARBA00023004"/>
    </source>
</evidence>
<dbReference type="GO" id="GO:0020037">
    <property type="term" value="F:heme binding"/>
    <property type="evidence" value="ECO:0007669"/>
    <property type="project" value="InterPro"/>
</dbReference>
<feature type="binding site" description="axial binding residue" evidence="9">
    <location>
        <position position="462"/>
    </location>
    <ligand>
        <name>heme</name>
        <dbReference type="ChEBI" id="CHEBI:30413"/>
    </ligand>
    <ligandPart>
        <name>Fe</name>
        <dbReference type="ChEBI" id="CHEBI:18248"/>
    </ligandPart>
</feature>
<dbReference type="PROSITE" id="PS00086">
    <property type="entry name" value="CYTOCHROME_P450"/>
    <property type="match status" value="1"/>
</dbReference>
<dbReference type="OrthoDB" id="1844152at2759"/>
<dbReference type="GO" id="GO:0016705">
    <property type="term" value="F:oxidoreductase activity, acting on paired donors, with incorporation or reduction of molecular oxygen"/>
    <property type="evidence" value="ECO:0007669"/>
    <property type="project" value="InterPro"/>
</dbReference>
<evidence type="ECO:0000256" key="3">
    <source>
        <dbReference type="ARBA" id="ARBA00010617"/>
    </source>
</evidence>
<accession>A0A1Y1YNU7</accession>
<evidence type="ECO:0000256" key="11">
    <source>
        <dbReference type="SAM" id="Phobius"/>
    </source>
</evidence>
<keyword evidence="11" id="KW-0812">Transmembrane</keyword>
<dbReference type="Proteomes" id="UP000193144">
    <property type="component" value="Unassembled WGS sequence"/>
</dbReference>
<protein>
    <submittedName>
        <fullName evidence="12">Cytochrome P450 monooxygenase-like protein</fullName>
    </submittedName>
</protein>
<dbReference type="GO" id="GO:0005506">
    <property type="term" value="F:iron ion binding"/>
    <property type="evidence" value="ECO:0007669"/>
    <property type="project" value="InterPro"/>
</dbReference>
<dbReference type="STRING" id="1231657.A0A1Y1YNU7"/>
<keyword evidence="7 9" id="KW-0408">Iron</keyword>
<proteinExistence type="inferred from homology"/>
<reference evidence="12 13" key="1">
    <citation type="submission" date="2016-07" db="EMBL/GenBank/DDBJ databases">
        <title>Pervasive Adenine N6-methylation of Active Genes in Fungi.</title>
        <authorList>
            <consortium name="DOE Joint Genome Institute"/>
            <person name="Mondo S.J."/>
            <person name="Dannebaum R.O."/>
            <person name="Kuo R.C."/>
            <person name="Labutti K."/>
            <person name="Haridas S."/>
            <person name="Kuo A."/>
            <person name="Salamov A."/>
            <person name="Ahrendt S.R."/>
            <person name="Lipzen A."/>
            <person name="Sullivan W."/>
            <person name="Andreopoulos W.B."/>
            <person name="Clum A."/>
            <person name="Lindquist E."/>
            <person name="Daum C."/>
            <person name="Ramamoorthy G.K."/>
            <person name="Gryganskyi A."/>
            <person name="Culley D."/>
            <person name="Magnuson J.K."/>
            <person name="James T.Y."/>
            <person name="O'Malley M.A."/>
            <person name="Stajich J.E."/>
            <person name="Spatafora J.W."/>
            <person name="Visel A."/>
            <person name="Grigoriev I.V."/>
        </authorList>
    </citation>
    <scope>NUCLEOTIDE SEQUENCE [LARGE SCALE GENOMIC DNA]</scope>
    <source>
        <strain evidence="12 13">CBS 115471</strain>
    </source>
</reference>
<evidence type="ECO:0000313" key="13">
    <source>
        <dbReference type="Proteomes" id="UP000193144"/>
    </source>
</evidence>
<dbReference type="GO" id="GO:0004497">
    <property type="term" value="F:monooxygenase activity"/>
    <property type="evidence" value="ECO:0007669"/>
    <property type="project" value="UniProtKB-KW"/>
</dbReference>
<evidence type="ECO:0000313" key="12">
    <source>
        <dbReference type="EMBL" id="ORX99697.1"/>
    </source>
</evidence>
<evidence type="ECO:0000256" key="6">
    <source>
        <dbReference type="ARBA" id="ARBA00023002"/>
    </source>
</evidence>
<gene>
    <name evidence="12" type="ORF">BCR34DRAFT_639113</name>
</gene>
<sequence>MSTSLPSVSPLLLTEFLSDAGLPQLPFIIACIIAAIALGSFLTPFKRSQYPLANPPRRWKPHVFARLDFLKHGAEILSQASKKFAGQPFRLITELGETIVLPPSYAHEIRNEEGLSFGMAASKDFHGNLPGFEPFGMLAHDAQIMQAVARKQLTKFLNTVTEPLSNEATFACDLIFGQSPEWKEVLIKDSILDLISRLSSRVFLGDELCRNPSWLLITKTYTVHAFKAATEMTILPSWTKHLLPYFSSDIATVRAEMRQAIAIINPVIARRREVKAKALAEGKPTPRFNDAIEWAEIESRGHAYDPAVFQLLLSFAAIHTTSDLIFHTLVLLASDPDLITPLREEMASVLRAEGWRKSALYNMKLLDSAIKETQRFRTSGILEMRRIATQDVTLPDGIFIPKGSRVEVDASESQNPAIYTDPEKFDIYRFKRMRDDPDFANKAQLVATSPEHLAFGHGKHACPGRFFAANEMKTALCHLMLKYDWKLAEGTTLEPINVGHFMFLNPEIRVVFRRREEEIDLEGLEFV</sequence>
<evidence type="ECO:0000256" key="10">
    <source>
        <dbReference type="RuleBase" id="RU000461"/>
    </source>
</evidence>
<organism evidence="12 13">
    <name type="scientific">Clohesyomyces aquaticus</name>
    <dbReference type="NCBI Taxonomy" id="1231657"/>
    <lineage>
        <taxon>Eukaryota</taxon>
        <taxon>Fungi</taxon>
        <taxon>Dikarya</taxon>
        <taxon>Ascomycota</taxon>
        <taxon>Pezizomycotina</taxon>
        <taxon>Dothideomycetes</taxon>
        <taxon>Pleosporomycetidae</taxon>
        <taxon>Pleosporales</taxon>
        <taxon>Lindgomycetaceae</taxon>
        <taxon>Clohesyomyces</taxon>
    </lineage>
</organism>
<comment type="cofactor">
    <cofactor evidence="1 9">
        <name>heme</name>
        <dbReference type="ChEBI" id="CHEBI:30413"/>
    </cofactor>
</comment>
<dbReference type="PANTHER" id="PTHR46206:SF2">
    <property type="entry name" value="CYTOCHROME P450 MONOOXYGENASE AUSG-RELATED"/>
    <property type="match status" value="1"/>
</dbReference>
<keyword evidence="13" id="KW-1185">Reference proteome</keyword>
<evidence type="ECO:0000256" key="1">
    <source>
        <dbReference type="ARBA" id="ARBA00001971"/>
    </source>
</evidence>
<keyword evidence="11" id="KW-0472">Membrane</keyword>
<dbReference type="Pfam" id="PF00067">
    <property type="entry name" value="p450"/>
    <property type="match status" value="1"/>
</dbReference>
<dbReference type="PRINTS" id="PR00465">
    <property type="entry name" value="EP450IV"/>
</dbReference>
<keyword evidence="11" id="KW-1133">Transmembrane helix</keyword>
<keyword evidence="5 9" id="KW-0479">Metal-binding</keyword>
<evidence type="ECO:0000256" key="9">
    <source>
        <dbReference type="PIRSR" id="PIRSR602403-1"/>
    </source>
</evidence>
<evidence type="ECO:0000256" key="5">
    <source>
        <dbReference type="ARBA" id="ARBA00022723"/>
    </source>
</evidence>